<dbReference type="SMART" id="SM00836">
    <property type="entry name" value="DALR_1"/>
    <property type="match status" value="1"/>
</dbReference>
<dbReference type="GO" id="GO:0005524">
    <property type="term" value="F:ATP binding"/>
    <property type="evidence" value="ECO:0007669"/>
    <property type="project" value="UniProtKB-UniRule"/>
</dbReference>
<keyword evidence="8 10" id="KW-0030">Aminoacyl-tRNA synthetase</keyword>
<dbReference type="AlphaFoldDB" id="A0A1G1Z3Y5"/>
<proteinExistence type="inferred from homology"/>
<comment type="catalytic activity">
    <reaction evidence="9 10">
        <text>tRNA(Arg) + L-arginine + ATP = L-arginyl-tRNA(Arg) + AMP + diphosphate</text>
        <dbReference type="Rhea" id="RHEA:20301"/>
        <dbReference type="Rhea" id="RHEA-COMP:9658"/>
        <dbReference type="Rhea" id="RHEA-COMP:9673"/>
        <dbReference type="ChEBI" id="CHEBI:30616"/>
        <dbReference type="ChEBI" id="CHEBI:32682"/>
        <dbReference type="ChEBI" id="CHEBI:33019"/>
        <dbReference type="ChEBI" id="CHEBI:78442"/>
        <dbReference type="ChEBI" id="CHEBI:78513"/>
        <dbReference type="ChEBI" id="CHEBI:456215"/>
        <dbReference type="EC" id="6.1.1.19"/>
    </reaction>
</comment>
<dbReference type="Pfam" id="PF05746">
    <property type="entry name" value="DALR_1"/>
    <property type="match status" value="1"/>
</dbReference>
<dbReference type="GO" id="GO:0004814">
    <property type="term" value="F:arginine-tRNA ligase activity"/>
    <property type="evidence" value="ECO:0007669"/>
    <property type="project" value="UniProtKB-UniRule"/>
</dbReference>
<feature type="short sequence motif" description="'HIGH' region" evidence="10">
    <location>
        <begin position="118"/>
        <end position="128"/>
    </location>
</feature>
<keyword evidence="5 10" id="KW-0547">Nucleotide-binding</keyword>
<dbReference type="PANTHER" id="PTHR11956:SF5">
    <property type="entry name" value="ARGININE--TRNA LIGASE, CYTOPLASMIC"/>
    <property type="match status" value="1"/>
</dbReference>
<dbReference type="STRING" id="1797689.A3F24_00635"/>
<dbReference type="Gene3D" id="3.30.1360.70">
    <property type="entry name" value="Arginyl tRNA synthetase N-terminal domain"/>
    <property type="match status" value="1"/>
</dbReference>
<keyword evidence="4 10" id="KW-0436">Ligase</keyword>
<dbReference type="FunFam" id="1.10.730.10:FF:000008">
    <property type="entry name" value="Arginine--tRNA ligase"/>
    <property type="match status" value="1"/>
</dbReference>
<evidence type="ECO:0000256" key="5">
    <source>
        <dbReference type="ARBA" id="ARBA00022741"/>
    </source>
</evidence>
<dbReference type="InterPro" id="IPR005148">
    <property type="entry name" value="Arg-tRNA-synth_N"/>
</dbReference>
<organism evidence="14 15">
    <name type="scientific">Candidatus Colwellbacteria bacterium RIFCSPHIGHO2_12_FULL_44_17</name>
    <dbReference type="NCBI Taxonomy" id="1797689"/>
    <lineage>
        <taxon>Bacteria</taxon>
        <taxon>Candidatus Colwelliibacteriota</taxon>
    </lineage>
</organism>
<dbReference type="InterPro" id="IPR035684">
    <property type="entry name" value="ArgRS_core"/>
</dbReference>
<dbReference type="SUPFAM" id="SSF47323">
    <property type="entry name" value="Anticodon-binding domain of a subclass of class I aminoacyl-tRNA synthetases"/>
    <property type="match status" value="1"/>
</dbReference>
<dbReference type="EMBL" id="MHIX01000017">
    <property type="protein sequence ID" value="OGY59342.1"/>
    <property type="molecule type" value="Genomic_DNA"/>
</dbReference>
<dbReference type="PANTHER" id="PTHR11956">
    <property type="entry name" value="ARGINYL-TRNA SYNTHETASE"/>
    <property type="match status" value="1"/>
</dbReference>
<feature type="domain" description="DALR anticodon binding" evidence="12">
    <location>
        <begin position="492"/>
        <end position="615"/>
    </location>
</feature>
<comment type="subunit">
    <text evidence="10">Monomer.</text>
</comment>
<keyword evidence="7 10" id="KW-0648">Protein biosynthesis</keyword>
<dbReference type="SMART" id="SM01016">
    <property type="entry name" value="Arg_tRNA_synt_N"/>
    <property type="match status" value="1"/>
</dbReference>
<dbReference type="PROSITE" id="PS00178">
    <property type="entry name" value="AA_TRNA_LIGASE_I"/>
    <property type="match status" value="1"/>
</dbReference>
<dbReference type="GO" id="GO:0006420">
    <property type="term" value="P:arginyl-tRNA aminoacylation"/>
    <property type="evidence" value="ECO:0007669"/>
    <property type="project" value="UniProtKB-UniRule"/>
</dbReference>
<gene>
    <name evidence="10" type="primary">argS</name>
    <name evidence="14" type="ORF">A3F24_00635</name>
</gene>
<evidence type="ECO:0000313" key="14">
    <source>
        <dbReference type="EMBL" id="OGY59342.1"/>
    </source>
</evidence>
<dbReference type="Gene3D" id="3.40.50.620">
    <property type="entry name" value="HUPs"/>
    <property type="match status" value="1"/>
</dbReference>
<dbReference type="SUPFAM" id="SSF55190">
    <property type="entry name" value="Arginyl-tRNA synthetase (ArgRS), N-terminal 'additional' domain"/>
    <property type="match status" value="1"/>
</dbReference>
<dbReference type="CDD" id="cd07956">
    <property type="entry name" value="Anticodon_Ia_Arg"/>
    <property type="match status" value="1"/>
</dbReference>
<comment type="caution">
    <text evidence="14">The sequence shown here is derived from an EMBL/GenBank/DDBJ whole genome shotgun (WGS) entry which is preliminary data.</text>
</comment>
<dbReference type="NCBIfam" id="NF002447">
    <property type="entry name" value="PRK01611.3-4"/>
    <property type="match status" value="1"/>
</dbReference>
<accession>A0A1G1Z3Y5</accession>
<evidence type="ECO:0000256" key="2">
    <source>
        <dbReference type="ARBA" id="ARBA00005594"/>
    </source>
</evidence>
<evidence type="ECO:0000256" key="6">
    <source>
        <dbReference type="ARBA" id="ARBA00022840"/>
    </source>
</evidence>
<dbReference type="PRINTS" id="PR01038">
    <property type="entry name" value="TRNASYNTHARG"/>
</dbReference>
<dbReference type="InterPro" id="IPR001412">
    <property type="entry name" value="aa-tRNA-synth_I_CS"/>
</dbReference>
<evidence type="ECO:0000256" key="1">
    <source>
        <dbReference type="ARBA" id="ARBA00004496"/>
    </source>
</evidence>
<dbReference type="InterPro" id="IPR014729">
    <property type="entry name" value="Rossmann-like_a/b/a_fold"/>
</dbReference>
<evidence type="ECO:0000259" key="12">
    <source>
        <dbReference type="SMART" id="SM00836"/>
    </source>
</evidence>
<keyword evidence="3 10" id="KW-0963">Cytoplasm</keyword>
<dbReference type="Pfam" id="PF00750">
    <property type="entry name" value="tRNA-synt_1d"/>
    <property type="match status" value="1"/>
</dbReference>
<evidence type="ECO:0000256" key="11">
    <source>
        <dbReference type="RuleBase" id="RU363038"/>
    </source>
</evidence>
<evidence type="ECO:0000256" key="3">
    <source>
        <dbReference type="ARBA" id="ARBA00022490"/>
    </source>
</evidence>
<reference evidence="14 15" key="1">
    <citation type="journal article" date="2016" name="Nat. Commun.">
        <title>Thousands of microbial genomes shed light on interconnected biogeochemical processes in an aquifer system.</title>
        <authorList>
            <person name="Anantharaman K."/>
            <person name="Brown C.T."/>
            <person name="Hug L.A."/>
            <person name="Sharon I."/>
            <person name="Castelle C.J."/>
            <person name="Probst A.J."/>
            <person name="Thomas B.C."/>
            <person name="Singh A."/>
            <person name="Wilkins M.J."/>
            <person name="Karaoz U."/>
            <person name="Brodie E.L."/>
            <person name="Williams K.H."/>
            <person name="Hubbard S.S."/>
            <person name="Banfield J.F."/>
        </authorList>
    </citation>
    <scope>NUCLEOTIDE SEQUENCE [LARGE SCALE GENOMIC DNA]</scope>
</reference>
<dbReference type="InterPro" id="IPR001278">
    <property type="entry name" value="Arg-tRNA-ligase"/>
</dbReference>
<protein>
    <recommendedName>
        <fullName evidence="10">Arginine--tRNA ligase</fullName>
        <ecNumber evidence="10">6.1.1.19</ecNumber>
    </recommendedName>
    <alternativeName>
        <fullName evidence="10">Arginyl-tRNA synthetase</fullName>
        <shortName evidence="10">ArgRS</shortName>
    </alternativeName>
</protein>
<name>A0A1G1Z3Y5_9BACT</name>
<dbReference type="SUPFAM" id="SSF52374">
    <property type="entry name" value="Nucleotidylyl transferase"/>
    <property type="match status" value="1"/>
</dbReference>
<dbReference type="HAMAP" id="MF_00123">
    <property type="entry name" value="Arg_tRNA_synth"/>
    <property type="match status" value="1"/>
</dbReference>
<dbReference type="Proteomes" id="UP000178515">
    <property type="component" value="Unassembled WGS sequence"/>
</dbReference>
<evidence type="ECO:0000256" key="7">
    <source>
        <dbReference type="ARBA" id="ARBA00022917"/>
    </source>
</evidence>
<dbReference type="InterPro" id="IPR009080">
    <property type="entry name" value="tRNAsynth_Ia_anticodon-bd"/>
</dbReference>
<evidence type="ECO:0000259" key="13">
    <source>
        <dbReference type="SMART" id="SM01016"/>
    </source>
</evidence>
<keyword evidence="6 10" id="KW-0067">ATP-binding</keyword>
<dbReference type="EC" id="6.1.1.19" evidence="10"/>
<comment type="subcellular location">
    <subcellularLocation>
        <location evidence="1 10">Cytoplasm</location>
    </subcellularLocation>
</comment>
<dbReference type="InterPro" id="IPR008909">
    <property type="entry name" value="DALR_anticod-bd"/>
</dbReference>
<evidence type="ECO:0000256" key="4">
    <source>
        <dbReference type="ARBA" id="ARBA00022598"/>
    </source>
</evidence>
<comment type="similarity">
    <text evidence="2 10 11">Belongs to the class-I aminoacyl-tRNA synthetase family.</text>
</comment>
<dbReference type="Gene3D" id="1.10.730.10">
    <property type="entry name" value="Isoleucyl-tRNA Synthetase, Domain 1"/>
    <property type="match status" value="1"/>
</dbReference>
<feature type="domain" description="Arginyl tRNA synthetase N-terminal" evidence="13">
    <location>
        <begin position="4"/>
        <end position="81"/>
    </location>
</feature>
<evidence type="ECO:0000256" key="9">
    <source>
        <dbReference type="ARBA" id="ARBA00049339"/>
    </source>
</evidence>
<evidence type="ECO:0000256" key="10">
    <source>
        <dbReference type="HAMAP-Rule" id="MF_00123"/>
    </source>
</evidence>
<evidence type="ECO:0000256" key="8">
    <source>
        <dbReference type="ARBA" id="ARBA00023146"/>
    </source>
</evidence>
<dbReference type="GO" id="GO:0005737">
    <property type="term" value="C:cytoplasm"/>
    <property type="evidence" value="ECO:0007669"/>
    <property type="project" value="UniProtKB-SubCell"/>
</dbReference>
<evidence type="ECO:0000313" key="15">
    <source>
        <dbReference type="Proteomes" id="UP000178515"/>
    </source>
</evidence>
<sequence length="615" mass="70160">MVKDKIIEILQKAVKEDLKIHLEQPEFEKFGDYSTSIAMMLAKSQKKNPLVVAEEIVKNLPALEEVEKIEIVKPGFINFHLKKEFLLKELETTLKEKENFGASKLGKGKKVVLEHTNVNPNKALHVGHLRNACLGSSVEKILETIGYDVEVQNYIDDTGVQVATTVLGLRELDIKQEPNEKFDHYALRVYVATEKALETNPELKKKQEEIIHALDKRNGEIAVFTKELSTKILYENLKTTHDFNIDYDLLPWESDILERGFWKEAFEVLKKTEAFEKFESGEKAGCWVVKNVLGDDKVIVKSNGVVTYAGKDIAYHLWKFNVLGKDFLYKEWENPIQEKPLWTTCPDGKPNKNFGQADVVVNFIDVRQTFPQQAVREGLKMLGFEKQAENLHHIGYGIVSLSPDSAKELGLDTTDNKNQYAMSGRKGITILADDLLEKITEKIKIEHPDSPAIPEIAIGAIKYYMLNYTAPSDLIFDYKKALDIYGNTGPYLQYAYARCANILEKAKSADFVPTPEFIEEQRKNLKPNEEEFSILRELRRFPEAVEKAGENFEPHVICEYLFELAQHFNTFYNKHRVLNAETDELKSFRLILTQAVAQTLKNGLNLLGISAPTKV</sequence>
<dbReference type="InterPro" id="IPR036695">
    <property type="entry name" value="Arg-tRNA-synth_N_sf"/>
</dbReference>
<dbReference type="Pfam" id="PF03485">
    <property type="entry name" value="Arg_tRNA_synt_N"/>
    <property type="match status" value="1"/>
</dbReference>